<evidence type="ECO:0000256" key="5">
    <source>
        <dbReference type="HAMAP-Rule" id="MF_01350"/>
    </source>
</evidence>
<dbReference type="EC" id="7.1.1.-" evidence="5"/>
<dbReference type="GO" id="GO:0005886">
    <property type="term" value="C:plasma membrane"/>
    <property type="evidence" value="ECO:0007669"/>
    <property type="project" value="UniProtKB-SubCell"/>
</dbReference>
<keyword evidence="5" id="KW-1278">Translocase</keyword>
<reference evidence="7 8" key="1">
    <citation type="submission" date="2016-06" db="EMBL/GenBank/DDBJ databases">
        <title>Three novel species with peptidoglycan cell walls form the new genus Lacunisphaera gen. nov. in the family Opitutaceae of the verrucomicrobial subdivision 4.</title>
        <authorList>
            <person name="Rast P."/>
            <person name="Gloeckner I."/>
            <person name="Jogler M."/>
            <person name="Boedeker C."/>
            <person name="Jeske O."/>
            <person name="Wiegand S."/>
            <person name="Reinhardt R."/>
            <person name="Schumann P."/>
            <person name="Rohde M."/>
            <person name="Spring S."/>
            <person name="Gloeckner F.O."/>
            <person name="Jogler C."/>
        </authorList>
    </citation>
    <scope>NUCLEOTIDE SEQUENCE [LARGE SCALE GENOMIC DNA]</scope>
    <source>
        <strain evidence="7 8">IG16b</strain>
    </source>
</reference>
<evidence type="ECO:0000256" key="4">
    <source>
        <dbReference type="ARBA" id="ARBA00023136"/>
    </source>
</evidence>
<keyword evidence="5" id="KW-0830">Ubiquinone</keyword>
<name>A0A1D8AV73_9BACT</name>
<keyword evidence="5" id="KW-0874">Quinone</keyword>
<keyword evidence="4 5" id="KW-0472">Membrane</keyword>
<feature type="transmembrane region" description="Helical" evidence="5">
    <location>
        <begin position="144"/>
        <end position="163"/>
    </location>
</feature>
<protein>
    <recommendedName>
        <fullName evidence="5">NADH-quinone oxidoreductase subunit H</fullName>
        <ecNumber evidence="5">7.1.1.-</ecNumber>
    </recommendedName>
    <alternativeName>
        <fullName evidence="5">NADH dehydrogenase I subunit H</fullName>
    </alternativeName>
    <alternativeName>
        <fullName evidence="5">NDH-1 subunit H</fullName>
    </alternativeName>
</protein>
<evidence type="ECO:0000313" key="8">
    <source>
        <dbReference type="Proteomes" id="UP000095228"/>
    </source>
</evidence>
<evidence type="ECO:0000313" key="7">
    <source>
        <dbReference type="EMBL" id="AOS44799.1"/>
    </source>
</evidence>
<feature type="transmembrane region" description="Helical" evidence="5">
    <location>
        <begin position="271"/>
        <end position="297"/>
    </location>
</feature>
<dbReference type="RefSeq" id="WP_069962017.1">
    <property type="nucleotide sequence ID" value="NZ_CP016094.1"/>
</dbReference>
<dbReference type="GO" id="GO:0003954">
    <property type="term" value="F:NADH dehydrogenase activity"/>
    <property type="evidence" value="ECO:0007669"/>
    <property type="project" value="TreeGrafter"/>
</dbReference>
<feature type="transmembrane region" description="Helical" evidence="5">
    <location>
        <begin position="112"/>
        <end position="132"/>
    </location>
</feature>
<dbReference type="GO" id="GO:0009060">
    <property type="term" value="P:aerobic respiration"/>
    <property type="evidence" value="ECO:0007669"/>
    <property type="project" value="TreeGrafter"/>
</dbReference>
<feature type="transmembrane region" description="Helical" evidence="5">
    <location>
        <begin position="347"/>
        <end position="367"/>
    </location>
</feature>
<dbReference type="PANTHER" id="PTHR11432">
    <property type="entry name" value="NADH DEHYDROGENASE SUBUNIT 1"/>
    <property type="match status" value="1"/>
</dbReference>
<keyword evidence="5 6" id="KW-0520">NAD</keyword>
<keyword evidence="5" id="KW-1003">Cell membrane</keyword>
<comment type="catalytic activity">
    <reaction evidence="5">
        <text>a quinone + NADH + 5 H(+)(in) = a quinol + NAD(+) + 4 H(+)(out)</text>
        <dbReference type="Rhea" id="RHEA:57888"/>
        <dbReference type="ChEBI" id="CHEBI:15378"/>
        <dbReference type="ChEBI" id="CHEBI:24646"/>
        <dbReference type="ChEBI" id="CHEBI:57540"/>
        <dbReference type="ChEBI" id="CHEBI:57945"/>
        <dbReference type="ChEBI" id="CHEBI:132124"/>
    </reaction>
</comment>
<dbReference type="OrthoDB" id="9803734at2"/>
<dbReference type="InterPro" id="IPR018086">
    <property type="entry name" value="NADH_UbQ_OxRdtase_su1_CS"/>
</dbReference>
<accession>A0A1D8AV73</accession>
<dbReference type="InterPro" id="IPR001694">
    <property type="entry name" value="NADH_UbQ_OxRdtase_su1/FPO"/>
</dbReference>
<dbReference type="GO" id="GO:0016655">
    <property type="term" value="F:oxidoreductase activity, acting on NAD(P)H, quinone or similar compound as acceptor"/>
    <property type="evidence" value="ECO:0007669"/>
    <property type="project" value="UniProtKB-UniRule"/>
</dbReference>
<dbReference type="GO" id="GO:0048038">
    <property type="term" value="F:quinone binding"/>
    <property type="evidence" value="ECO:0007669"/>
    <property type="project" value="UniProtKB-KW"/>
</dbReference>
<dbReference type="KEGG" id="obg:Verru16b_01868"/>
<keyword evidence="3 5" id="KW-1133">Transmembrane helix</keyword>
<evidence type="ECO:0000256" key="3">
    <source>
        <dbReference type="ARBA" id="ARBA00022989"/>
    </source>
</evidence>
<dbReference type="Pfam" id="PF00146">
    <property type="entry name" value="NADHdh"/>
    <property type="match status" value="1"/>
</dbReference>
<dbReference type="EMBL" id="CP016094">
    <property type="protein sequence ID" value="AOS44799.1"/>
    <property type="molecule type" value="Genomic_DNA"/>
</dbReference>
<dbReference type="AlphaFoldDB" id="A0A1D8AV73"/>
<dbReference type="Proteomes" id="UP000095228">
    <property type="component" value="Chromosome"/>
</dbReference>
<gene>
    <name evidence="7" type="primary">nqo8_2</name>
    <name evidence="5" type="synonym">nuoH</name>
    <name evidence="7" type="ORF">Verru16b_01868</name>
</gene>
<keyword evidence="2 5" id="KW-0812">Transmembrane</keyword>
<dbReference type="PROSITE" id="PS00668">
    <property type="entry name" value="COMPLEX1_ND1_2"/>
    <property type="match status" value="1"/>
</dbReference>
<feature type="transmembrane region" description="Helical" evidence="5">
    <location>
        <begin position="25"/>
        <end position="49"/>
    </location>
</feature>
<feature type="transmembrane region" description="Helical" evidence="5">
    <location>
        <begin position="373"/>
        <end position="391"/>
    </location>
</feature>
<dbReference type="PANTHER" id="PTHR11432:SF3">
    <property type="entry name" value="NADH-UBIQUINONE OXIDOREDUCTASE CHAIN 1"/>
    <property type="match status" value="1"/>
</dbReference>
<comment type="similarity">
    <text evidence="5 6">Belongs to the complex I subunit 1 family.</text>
</comment>
<feature type="transmembrane region" description="Helical" evidence="5">
    <location>
        <begin position="309"/>
        <end position="327"/>
    </location>
</feature>
<comment type="subunit">
    <text evidence="5">NDH-1 is composed of 14 different subunits. Subunits NuoA, H, J, K, L, M, N constitute the membrane sector of the complex.</text>
</comment>
<proteinExistence type="inferred from homology"/>
<dbReference type="PATRIC" id="fig|1838286.3.peg.1880"/>
<feature type="transmembrane region" description="Helical" evidence="5">
    <location>
        <begin position="224"/>
        <end position="242"/>
    </location>
</feature>
<dbReference type="STRING" id="1838286.Verru16b_01868"/>
<keyword evidence="7" id="KW-0560">Oxidoreductase</keyword>
<evidence type="ECO:0000256" key="2">
    <source>
        <dbReference type="ARBA" id="ARBA00022692"/>
    </source>
</evidence>
<organism evidence="7 8">
    <name type="scientific">Lacunisphaera limnophila</name>
    <dbReference type="NCBI Taxonomy" id="1838286"/>
    <lineage>
        <taxon>Bacteria</taxon>
        <taxon>Pseudomonadati</taxon>
        <taxon>Verrucomicrobiota</taxon>
        <taxon>Opitutia</taxon>
        <taxon>Opitutales</taxon>
        <taxon>Opitutaceae</taxon>
        <taxon>Lacunisphaera</taxon>
    </lineage>
</organism>
<comment type="function">
    <text evidence="5">NDH-1 shuttles electrons from NADH, via FMN and iron-sulfur (Fe-S) centers, to quinones in the respiratory chain. The immediate electron acceptor for the enzyme in this species is believed to be ubiquinone. Couples the redox reaction to proton translocation (for every two electrons transferred, four hydrogen ions are translocated across the cytoplasmic membrane), and thus conserves the redox energy in a proton gradient. This subunit may bind ubiquinone.</text>
</comment>
<comment type="subcellular location">
    <subcellularLocation>
        <location evidence="5 6">Cell membrane</location>
        <topology evidence="5 6">Multi-pass membrane protein</topology>
    </subcellularLocation>
    <subcellularLocation>
        <location evidence="1">Membrane</location>
        <topology evidence="1">Multi-pass membrane protein</topology>
    </subcellularLocation>
</comment>
<evidence type="ECO:0000256" key="1">
    <source>
        <dbReference type="ARBA" id="ARBA00004141"/>
    </source>
</evidence>
<dbReference type="HAMAP" id="MF_01350">
    <property type="entry name" value="NDH1_NuoH"/>
    <property type="match status" value="1"/>
</dbReference>
<keyword evidence="8" id="KW-1185">Reference proteome</keyword>
<feature type="transmembrane region" description="Helical" evidence="5">
    <location>
        <begin position="184"/>
        <end position="204"/>
    </location>
</feature>
<evidence type="ECO:0000256" key="6">
    <source>
        <dbReference type="RuleBase" id="RU000471"/>
    </source>
</evidence>
<sequence length="407" mass="45130">MSLETLPLIVRDWIVALFPDVLQWLVHHLLSIAVILTVFGLFFAFTTIAERKLLGRLQNRLGPNRAGLPKLSILPFHLKHKLWGLSQPFADAVKALTKEDVVPDAADKVLHFLAPVVIVAFSLLGFAVLPFGRHLIPVELDAGLLYFFAAGTATELAIFMAGWGSRNKYSLLAAMRALAQLISYELPLILSVVPVVLVVGTLSLPDIAVAQSGWTFGVLPHWHVFTPWGFAGFLIFLVAALAESNRSPFDLPEAESELIAGHLTEYSGFKYALFFMAEYFGLTALSGLGVTIFLGGWQAPFAFLEFIPSYLWFMMKLAGMIVFFIWIRGTLLRLRIDQLTRLSWQFLVPLALLNLANAAFWALTAGWSGPLVFVRWAVSAAIVVVPFLILGRRLSGDRAPRTYRYAS</sequence>